<evidence type="ECO:0000313" key="3">
    <source>
        <dbReference type="Proteomes" id="UP000018234"/>
    </source>
</evidence>
<organism evidence="2 3">
    <name type="scientific">Flavobacterium saliperosum S13</name>
    <dbReference type="NCBI Taxonomy" id="1341155"/>
    <lineage>
        <taxon>Bacteria</taxon>
        <taxon>Pseudomonadati</taxon>
        <taxon>Bacteroidota</taxon>
        <taxon>Flavobacteriia</taxon>
        <taxon>Flavobacteriales</taxon>
        <taxon>Flavobacteriaceae</taxon>
        <taxon>Flavobacterium</taxon>
    </lineage>
</organism>
<dbReference type="Proteomes" id="UP000018234">
    <property type="component" value="Unassembled WGS sequence"/>
</dbReference>
<evidence type="ECO:0000256" key="1">
    <source>
        <dbReference type="SAM" id="Phobius"/>
    </source>
</evidence>
<keyword evidence="1" id="KW-0472">Membrane</keyword>
<proteinExistence type="predicted"/>
<comment type="caution">
    <text evidence="2">The sequence shown here is derived from an EMBL/GenBank/DDBJ whole genome shotgun (WGS) entry which is preliminary data.</text>
</comment>
<accession>A0ABP3A201</accession>
<dbReference type="EMBL" id="AVFO01000002">
    <property type="protein sequence ID" value="ESU27818.1"/>
    <property type="molecule type" value="Genomic_DNA"/>
</dbReference>
<protein>
    <submittedName>
        <fullName evidence="2">Uncharacterized protein</fullName>
    </submittedName>
</protein>
<name>A0ABP3A201_9FLAO</name>
<keyword evidence="1" id="KW-1133">Transmembrane helix</keyword>
<sequence length="51" mass="5633">MTGIENHKRTQYNNSASNSAVFPLIGAIIQIIFGLVIAILGILKFIFKSLR</sequence>
<gene>
    <name evidence="2" type="ORF">FSS13T_02960</name>
</gene>
<keyword evidence="3" id="KW-1185">Reference proteome</keyword>
<feature type="transmembrane region" description="Helical" evidence="1">
    <location>
        <begin position="20"/>
        <end position="47"/>
    </location>
</feature>
<evidence type="ECO:0000313" key="2">
    <source>
        <dbReference type="EMBL" id="ESU27818.1"/>
    </source>
</evidence>
<keyword evidence="1" id="KW-0812">Transmembrane</keyword>
<reference evidence="2 3" key="1">
    <citation type="submission" date="2013-08" db="EMBL/GenBank/DDBJ databases">
        <title>Flavobacterium saliperosum type strain genome sequencing.</title>
        <authorList>
            <person name="Lee K."/>
            <person name="Yi H."/>
            <person name="Park S."/>
            <person name="Chun J."/>
        </authorList>
    </citation>
    <scope>NUCLEOTIDE SEQUENCE [LARGE SCALE GENOMIC DNA]</scope>
    <source>
        <strain evidence="2 3">S13</strain>
    </source>
</reference>